<evidence type="ECO:0000259" key="3">
    <source>
        <dbReference type="Pfam" id="PF14291"/>
    </source>
</evidence>
<dbReference type="InterPro" id="IPR012337">
    <property type="entry name" value="RNaseH-like_sf"/>
</dbReference>
<dbReference type="InterPro" id="IPR008906">
    <property type="entry name" value="HATC_C_dom"/>
</dbReference>
<dbReference type="Pfam" id="PF05699">
    <property type="entry name" value="Dimer_Tnp_hAT"/>
    <property type="match status" value="1"/>
</dbReference>
<feature type="domain" description="HAT C-terminal dimerisation" evidence="2">
    <location>
        <begin position="479"/>
        <end position="533"/>
    </location>
</feature>
<gene>
    <name evidence="4" type="primary">ZMYM1_22</name>
    <name evidence="4" type="ORF">FJT64_002793</name>
</gene>
<sequence>MLLARQGLALRGHESHEGNLRELLELRADDSDIIREWLKRSRNYLHSDIQNELLGLMSHHVLRDIIKEMTAGGPTPFALIVDGSQDVSGVEQQAICARYVTPNLDVLEEFIGFYEPPSTTGEALAKMMKDAMLRLGLSIDHLRGLAFDGAANMKGQFRGAQALLRAEQPLALYVHCGAHCLNLVVKDSAEASAVIRNALHAVNELGVLFTESIKLRSKFEDICSQSGGVSPTKLRPLCPTRWTVRLQAVSAVLDQYPEVLSALQETSESQGHVAARAHGLLQIFSKSSTYVALGLSRSVLEPLQKATVKAQRTTCTVTELVEMVDATISVFQTLRDNADERIETLLKKASSVSLEAPETPRMKKPPKRFTGPASAYQAQSPEEWLRTEYLAFLDTTSAGLRERFKGDGIAKYKVLESLVLQETPQSRCVEDARRCMDQWPPELDEGLASELQVFLRDRRFQSLPEVVSAFRELNGGARSLLPNVERLLRLLLVLPASSATAERSFSSLRRLKTWMRSSMTQRRLNDVAVLHVHKDRAANVNPRAVAAEFVALNPTRASTFGKM</sequence>
<dbReference type="GO" id="GO:0046983">
    <property type="term" value="F:protein dimerization activity"/>
    <property type="evidence" value="ECO:0007669"/>
    <property type="project" value="InterPro"/>
</dbReference>
<evidence type="ECO:0000313" key="4">
    <source>
        <dbReference type="EMBL" id="KAF0304310.1"/>
    </source>
</evidence>
<dbReference type="AlphaFoldDB" id="A0A6A4WKW3"/>
<dbReference type="EMBL" id="VIIS01000858">
    <property type="protein sequence ID" value="KAF0304310.1"/>
    <property type="molecule type" value="Genomic_DNA"/>
</dbReference>
<proteinExistence type="predicted"/>
<dbReference type="SUPFAM" id="SSF53098">
    <property type="entry name" value="Ribonuclease H-like"/>
    <property type="match status" value="1"/>
</dbReference>
<dbReference type="Pfam" id="PF14291">
    <property type="entry name" value="DUF4371"/>
    <property type="match status" value="1"/>
</dbReference>
<dbReference type="PANTHER" id="PTHR45749">
    <property type="match status" value="1"/>
</dbReference>
<dbReference type="PANTHER" id="PTHR45749:SF21">
    <property type="entry name" value="DUF4371 DOMAIN-CONTAINING PROTEIN"/>
    <property type="match status" value="1"/>
</dbReference>
<evidence type="ECO:0000313" key="5">
    <source>
        <dbReference type="Proteomes" id="UP000440578"/>
    </source>
</evidence>
<dbReference type="OrthoDB" id="6378809at2759"/>
<dbReference type="Proteomes" id="UP000440578">
    <property type="component" value="Unassembled WGS sequence"/>
</dbReference>
<feature type="region of interest" description="Disordered" evidence="1">
    <location>
        <begin position="356"/>
        <end position="375"/>
    </location>
</feature>
<dbReference type="InterPro" id="IPR025398">
    <property type="entry name" value="DUF4371"/>
</dbReference>
<reference evidence="4 5" key="1">
    <citation type="submission" date="2019-07" db="EMBL/GenBank/DDBJ databases">
        <title>Draft genome assembly of a fouling barnacle, Amphibalanus amphitrite (Darwin, 1854): The first reference genome for Thecostraca.</title>
        <authorList>
            <person name="Kim W."/>
        </authorList>
    </citation>
    <scope>NUCLEOTIDE SEQUENCE [LARGE SCALE GENOMIC DNA]</scope>
    <source>
        <strain evidence="4">SNU_AA5</strain>
        <tissue evidence="4">Soma without cirri and trophi</tissue>
    </source>
</reference>
<keyword evidence="5" id="KW-1185">Reference proteome</keyword>
<evidence type="ECO:0000259" key="2">
    <source>
        <dbReference type="Pfam" id="PF05699"/>
    </source>
</evidence>
<organism evidence="4 5">
    <name type="scientific">Amphibalanus amphitrite</name>
    <name type="common">Striped barnacle</name>
    <name type="synonym">Balanus amphitrite</name>
    <dbReference type="NCBI Taxonomy" id="1232801"/>
    <lineage>
        <taxon>Eukaryota</taxon>
        <taxon>Metazoa</taxon>
        <taxon>Ecdysozoa</taxon>
        <taxon>Arthropoda</taxon>
        <taxon>Crustacea</taxon>
        <taxon>Multicrustacea</taxon>
        <taxon>Cirripedia</taxon>
        <taxon>Thoracica</taxon>
        <taxon>Thoracicalcarea</taxon>
        <taxon>Balanomorpha</taxon>
        <taxon>Balanoidea</taxon>
        <taxon>Balanidae</taxon>
        <taxon>Amphibalaninae</taxon>
        <taxon>Amphibalanus</taxon>
    </lineage>
</organism>
<feature type="domain" description="DUF4371" evidence="3">
    <location>
        <begin position="3"/>
        <end position="159"/>
    </location>
</feature>
<name>A0A6A4WKW3_AMPAM</name>
<accession>A0A6A4WKW3</accession>
<evidence type="ECO:0000256" key="1">
    <source>
        <dbReference type="SAM" id="MobiDB-lite"/>
    </source>
</evidence>
<comment type="caution">
    <text evidence="4">The sequence shown here is derived from an EMBL/GenBank/DDBJ whole genome shotgun (WGS) entry which is preliminary data.</text>
</comment>
<protein>
    <submittedName>
        <fullName evidence="4">Zinc finger MYM-type protein 1</fullName>
    </submittedName>
</protein>